<dbReference type="GO" id="GO:0004803">
    <property type="term" value="F:transposase activity"/>
    <property type="evidence" value="ECO:0007669"/>
    <property type="project" value="InterPro"/>
</dbReference>
<dbReference type="InterPro" id="IPR036515">
    <property type="entry name" value="Transposase_17_sf"/>
</dbReference>
<organism evidence="2 3">
    <name type="scientific">Sulfurospirillum diekertiae</name>
    <dbReference type="NCBI Taxonomy" id="1854492"/>
    <lineage>
        <taxon>Bacteria</taxon>
        <taxon>Pseudomonadati</taxon>
        <taxon>Campylobacterota</taxon>
        <taxon>Epsilonproteobacteria</taxon>
        <taxon>Campylobacterales</taxon>
        <taxon>Sulfurospirillaceae</taxon>
        <taxon>Sulfurospirillum</taxon>
    </lineage>
</organism>
<dbReference type="GO" id="GO:0003677">
    <property type="term" value="F:DNA binding"/>
    <property type="evidence" value="ECO:0007669"/>
    <property type="project" value="InterPro"/>
</dbReference>
<feature type="domain" description="Transposase IS200-like" evidence="1">
    <location>
        <begin position="11"/>
        <end position="125"/>
    </location>
</feature>
<dbReference type="AlphaFoldDB" id="A0A290HBA1"/>
<gene>
    <name evidence="2" type="ORF">SJPD1_0362</name>
</gene>
<evidence type="ECO:0000313" key="3">
    <source>
        <dbReference type="Proteomes" id="UP000217349"/>
    </source>
</evidence>
<dbReference type="InterPro" id="IPR002686">
    <property type="entry name" value="Transposase_17"/>
</dbReference>
<sequence>MVSMSRRLRIESLGYHHVYNRGVAKSAVFIDEIDKAKFIELMASMAREYKFNIHAFCLMDNHYHILVQNTRENLSSGMRQLGAQYASYFNKRHCRVGHLWQDRFKSWYVLDDKYLFTLFKYIESNPLKAKMTNIIGEYMYCATYSMLKDAVPPFLQNSFVLRDYNTQELFDLLSIPLSALERLTIDAFHKTKYKHEDGQIALLHKEELSNYFLHVKNKEQRNEAIKNAYEDGYSKTDIAKKLSLSVAGVSKILKS</sequence>
<name>A0A290HBA1_9BACT</name>
<dbReference type="PANTHER" id="PTHR34322:SF2">
    <property type="entry name" value="TRANSPOSASE IS200-LIKE DOMAIN-CONTAINING PROTEIN"/>
    <property type="match status" value="1"/>
</dbReference>
<accession>A0A290HBA1</accession>
<dbReference type="SMART" id="SM01321">
    <property type="entry name" value="Y1_Tnp"/>
    <property type="match status" value="1"/>
</dbReference>
<dbReference type="Gene3D" id="3.30.70.1290">
    <property type="entry name" value="Transposase IS200-like"/>
    <property type="match status" value="1"/>
</dbReference>
<reference evidence="3" key="1">
    <citation type="submission" date="2017-09" db="EMBL/GenBank/DDBJ databases">
        <title>The complete genome of Sulfurospirillum sp. JPD-1.</title>
        <authorList>
            <person name="Goris T."/>
        </authorList>
    </citation>
    <scope>NUCLEOTIDE SEQUENCE [LARGE SCALE GENOMIC DNA]</scope>
    <source>
        <strain evidence="3">JPD-1</strain>
    </source>
</reference>
<evidence type="ECO:0000313" key="2">
    <source>
        <dbReference type="EMBL" id="ATB68491.1"/>
    </source>
</evidence>
<protein>
    <recommendedName>
        <fullName evidence="1">Transposase IS200-like domain-containing protein</fullName>
    </recommendedName>
</protein>
<dbReference type="Pfam" id="PF01797">
    <property type="entry name" value="Y1_Tnp"/>
    <property type="match status" value="1"/>
</dbReference>
<evidence type="ECO:0000259" key="1">
    <source>
        <dbReference type="SMART" id="SM01321"/>
    </source>
</evidence>
<dbReference type="SUPFAM" id="SSF143422">
    <property type="entry name" value="Transposase IS200-like"/>
    <property type="match status" value="1"/>
</dbReference>
<dbReference type="Proteomes" id="UP000217349">
    <property type="component" value="Chromosome"/>
</dbReference>
<proteinExistence type="predicted"/>
<dbReference type="EMBL" id="CP023275">
    <property type="protein sequence ID" value="ATB68491.1"/>
    <property type="molecule type" value="Genomic_DNA"/>
</dbReference>
<dbReference type="PANTHER" id="PTHR34322">
    <property type="entry name" value="TRANSPOSASE, Y1_TNP DOMAIN-CONTAINING"/>
    <property type="match status" value="1"/>
</dbReference>
<dbReference type="KEGG" id="sulj:SJPD1_0362"/>
<dbReference type="GO" id="GO:0006313">
    <property type="term" value="P:DNA transposition"/>
    <property type="evidence" value="ECO:0007669"/>
    <property type="project" value="InterPro"/>
</dbReference>